<comment type="caution">
    <text evidence="3">The sequence shown here is derived from an EMBL/GenBank/DDBJ whole genome shotgun (WGS) entry which is preliminary data.</text>
</comment>
<keyword evidence="2" id="KW-0732">Signal</keyword>
<sequence>MPALNRHLCLMLTAALLALASIPAAQAQVIPLAATIGDEAAPEMFAGLRELPLDETTLAAQRGRAAGMTMMVSASPAMLAGAGNHVTLWDELAPPALPSPLPMPADAPRPMQGNSLTLTRR</sequence>
<evidence type="ECO:0000256" key="1">
    <source>
        <dbReference type="SAM" id="MobiDB-lite"/>
    </source>
</evidence>
<dbReference type="Proteomes" id="UP000220629">
    <property type="component" value="Unassembled WGS sequence"/>
</dbReference>
<protein>
    <submittedName>
        <fullName evidence="3">Uncharacterized protein</fullName>
    </submittedName>
</protein>
<proteinExistence type="predicted"/>
<reference evidence="4" key="1">
    <citation type="submission" date="2017-09" db="EMBL/GenBank/DDBJ databases">
        <title>FDA dAtabase for Regulatory Grade micrObial Sequences (FDA-ARGOS): Supporting development and validation of Infectious Disease Dx tests.</title>
        <authorList>
            <person name="Minogue T."/>
            <person name="Wolcott M."/>
            <person name="Wasieloski L."/>
            <person name="Aguilar W."/>
            <person name="Moore D."/>
            <person name="Tallon L."/>
            <person name="Sadzewicz L."/>
            <person name="Ott S."/>
            <person name="Zhao X."/>
            <person name="Nagaraj S."/>
            <person name="Vavikolanu K."/>
            <person name="Aluvathingal J."/>
            <person name="Nadendla S."/>
            <person name="Sichtig H."/>
        </authorList>
    </citation>
    <scope>NUCLEOTIDE SEQUENCE [LARGE SCALE GENOMIC DNA]</scope>
    <source>
        <strain evidence="4">FDAARGOS_390</strain>
    </source>
</reference>
<accession>A0A2A7SGE7</accession>
<organism evidence="3 4">
    <name type="scientific">Burkholderia gladioli</name>
    <name type="common">Pseudomonas marginata</name>
    <name type="synonym">Phytomonas marginata</name>
    <dbReference type="NCBI Taxonomy" id="28095"/>
    <lineage>
        <taxon>Bacteria</taxon>
        <taxon>Pseudomonadati</taxon>
        <taxon>Pseudomonadota</taxon>
        <taxon>Betaproteobacteria</taxon>
        <taxon>Burkholderiales</taxon>
        <taxon>Burkholderiaceae</taxon>
        <taxon>Burkholderia</taxon>
    </lineage>
</organism>
<gene>
    <name evidence="3" type="ORF">CRM94_10190</name>
</gene>
<evidence type="ECO:0000256" key="2">
    <source>
        <dbReference type="SAM" id="SignalP"/>
    </source>
</evidence>
<feature type="compositionally biased region" description="Pro residues" evidence="1">
    <location>
        <begin position="97"/>
        <end position="107"/>
    </location>
</feature>
<feature type="compositionally biased region" description="Polar residues" evidence="1">
    <location>
        <begin position="112"/>
        <end position="121"/>
    </location>
</feature>
<dbReference type="AlphaFoldDB" id="A0A2A7SGE7"/>
<dbReference type="EMBL" id="PDDY01000001">
    <property type="protein sequence ID" value="PEH42489.1"/>
    <property type="molecule type" value="Genomic_DNA"/>
</dbReference>
<feature type="region of interest" description="Disordered" evidence="1">
    <location>
        <begin position="97"/>
        <end position="121"/>
    </location>
</feature>
<evidence type="ECO:0000313" key="4">
    <source>
        <dbReference type="Proteomes" id="UP000220629"/>
    </source>
</evidence>
<evidence type="ECO:0000313" key="3">
    <source>
        <dbReference type="EMBL" id="PEH42489.1"/>
    </source>
</evidence>
<dbReference type="RefSeq" id="WP_096751090.1">
    <property type="nucleotide sequence ID" value="NZ_CADEPO010000013.1"/>
</dbReference>
<feature type="signal peptide" evidence="2">
    <location>
        <begin position="1"/>
        <end position="27"/>
    </location>
</feature>
<feature type="chain" id="PRO_5013128900" evidence="2">
    <location>
        <begin position="28"/>
        <end position="121"/>
    </location>
</feature>
<name>A0A2A7SGE7_BURGA</name>